<evidence type="ECO:0000313" key="12">
    <source>
        <dbReference type="Proteomes" id="UP000285575"/>
    </source>
</evidence>
<evidence type="ECO:0000256" key="9">
    <source>
        <dbReference type="NCBIfam" id="TIGR02209"/>
    </source>
</evidence>
<feature type="coiled-coil region" evidence="10">
    <location>
        <begin position="27"/>
        <end position="54"/>
    </location>
</feature>
<evidence type="ECO:0000256" key="1">
    <source>
        <dbReference type="ARBA" id="ARBA00004401"/>
    </source>
</evidence>
<keyword evidence="10" id="KW-0175">Coiled coil</keyword>
<dbReference type="EMBL" id="SACR01000005">
    <property type="protein sequence ID" value="RVU44267.1"/>
    <property type="molecule type" value="Genomic_DNA"/>
</dbReference>
<gene>
    <name evidence="8 11" type="primary">ftsL</name>
    <name evidence="11" type="ORF">EOE66_16400</name>
</gene>
<dbReference type="Pfam" id="PF04999">
    <property type="entry name" value="FtsL"/>
    <property type="match status" value="1"/>
</dbReference>
<keyword evidence="5 8" id="KW-1133">Transmembrane helix</keyword>
<comment type="subcellular location">
    <subcellularLocation>
        <location evidence="8">Cell inner membrane</location>
        <topology evidence="8">Single-pass type II membrane protein</topology>
    </subcellularLocation>
    <subcellularLocation>
        <location evidence="1">Cell membrane</location>
        <topology evidence="1">Single-pass type II membrane protein</topology>
    </subcellularLocation>
    <text evidence="8">Localizes to the division septum where it forms a ring structure.</text>
</comment>
<evidence type="ECO:0000256" key="8">
    <source>
        <dbReference type="HAMAP-Rule" id="MF_00910"/>
    </source>
</evidence>
<evidence type="ECO:0000256" key="10">
    <source>
        <dbReference type="SAM" id="Coils"/>
    </source>
</evidence>
<dbReference type="GO" id="GO:0043093">
    <property type="term" value="P:FtsZ-dependent cytokinesis"/>
    <property type="evidence" value="ECO:0007669"/>
    <property type="project" value="UniProtKB-UniRule"/>
</dbReference>
<comment type="subunit">
    <text evidence="8">Part of a complex composed of FtsB, FtsL and FtsQ.</text>
</comment>
<dbReference type="PANTHER" id="PTHR37479:SF1">
    <property type="entry name" value="CELL DIVISION PROTEIN FTSL"/>
    <property type="match status" value="1"/>
</dbReference>
<keyword evidence="7 8" id="KW-0131">Cell cycle</keyword>
<dbReference type="NCBIfam" id="TIGR02209">
    <property type="entry name" value="ftsL_broad"/>
    <property type="match status" value="1"/>
</dbReference>
<dbReference type="HAMAP" id="MF_00910">
    <property type="entry name" value="FtsL"/>
    <property type="match status" value="1"/>
</dbReference>
<dbReference type="RefSeq" id="WP_128229816.1">
    <property type="nucleotide sequence ID" value="NZ_SACR01000005.1"/>
</dbReference>
<evidence type="ECO:0000256" key="2">
    <source>
        <dbReference type="ARBA" id="ARBA00022475"/>
    </source>
</evidence>
<name>A0A437RC39_9BURK</name>
<evidence type="ECO:0000256" key="3">
    <source>
        <dbReference type="ARBA" id="ARBA00022618"/>
    </source>
</evidence>
<dbReference type="OrthoDB" id="5298556at2"/>
<accession>A0A437RC39</accession>
<keyword evidence="4 8" id="KW-0812">Transmembrane</keyword>
<protein>
    <recommendedName>
        <fullName evidence="8 9">Cell division protein FtsL</fullName>
    </recommendedName>
</protein>
<dbReference type="AlphaFoldDB" id="A0A437RC39"/>
<keyword evidence="2 8" id="KW-1003">Cell membrane</keyword>
<keyword evidence="8" id="KW-0997">Cell inner membrane</keyword>
<dbReference type="GO" id="GO:0005886">
    <property type="term" value="C:plasma membrane"/>
    <property type="evidence" value="ECO:0007669"/>
    <property type="project" value="UniProtKB-SubCell"/>
</dbReference>
<dbReference type="PROSITE" id="PS51257">
    <property type="entry name" value="PROKAR_LIPOPROTEIN"/>
    <property type="match status" value="1"/>
</dbReference>
<dbReference type="GO" id="GO:0032153">
    <property type="term" value="C:cell division site"/>
    <property type="evidence" value="ECO:0007669"/>
    <property type="project" value="UniProtKB-UniRule"/>
</dbReference>
<reference evidence="11 12" key="1">
    <citation type="submission" date="2019-01" db="EMBL/GenBank/DDBJ databases">
        <authorList>
            <person name="Chen W.-M."/>
        </authorList>
    </citation>
    <scope>NUCLEOTIDE SEQUENCE [LARGE SCALE GENOMIC DNA]</scope>
    <source>
        <strain evidence="11 12">KYPY4</strain>
    </source>
</reference>
<evidence type="ECO:0000256" key="6">
    <source>
        <dbReference type="ARBA" id="ARBA00023136"/>
    </source>
</evidence>
<organism evidence="11 12">
    <name type="scientific">Rubrivivax rivuli</name>
    <dbReference type="NCBI Taxonomy" id="1862385"/>
    <lineage>
        <taxon>Bacteria</taxon>
        <taxon>Pseudomonadati</taxon>
        <taxon>Pseudomonadota</taxon>
        <taxon>Betaproteobacteria</taxon>
        <taxon>Burkholderiales</taxon>
        <taxon>Sphaerotilaceae</taxon>
        <taxon>Rubrivivax</taxon>
    </lineage>
</organism>
<proteinExistence type="inferred from homology"/>
<evidence type="ECO:0000313" key="11">
    <source>
        <dbReference type="EMBL" id="RVU44267.1"/>
    </source>
</evidence>
<evidence type="ECO:0000256" key="5">
    <source>
        <dbReference type="ARBA" id="ARBA00022989"/>
    </source>
</evidence>
<comment type="function">
    <text evidence="8">Essential cell division protein. May link together the upstream cell division proteins, which are predominantly cytoplasmic, with the downstream cell division proteins, which are predominantly periplasmic.</text>
</comment>
<comment type="caution">
    <text evidence="11">The sequence shown here is derived from an EMBL/GenBank/DDBJ whole genome shotgun (WGS) entry which is preliminary data.</text>
</comment>
<comment type="similarity">
    <text evidence="8">Belongs to the FtsL family.</text>
</comment>
<evidence type="ECO:0000256" key="7">
    <source>
        <dbReference type="ARBA" id="ARBA00023306"/>
    </source>
</evidence>
<evidence type="ECO:0000256" key="4">
    <source>
        <dbReference type="ARBA" id="ARBA00022692"/>
    </source>
</evidence>
<sequence length="104" mass="11139">MGLKLNLLLVAALLASCLVLVKTSYESRQLFAQLDAARAEQRQLDAEYKRLDAEAQAQGTHLRVERTAREKLLMRTATPGVTAYVVDPLATAASAAAATPGASR</sequence>
<keyword evidence="6 8" id="KW-0472">Membrane</keyword>
<keyword evidence="12" id="KW-1185">Reference proteome</keyword>
<dbReference type="Proteomes" id="UP000285575">
    <property type="component" value="Unassembled WGS sequence"/>
</dbReference>
<dbReference type="InterPro" id="IPR011922">
    <property type="entry name" value="Cell_div_FtsL"/>
</dbReference>
<dbReference type="PANTHER" id="PTHR37479">
    <property type="entry name" value="CELL DIVISION PROTEIN FTSL"/>
    <property type="match status" value="1"/>
</dbReference>
<keyword evidence="3 8" id="KW-0132">Cell division</keyword>